<gene>
    <name evidence="2" type="ORF">PLEI_1708</name>
</gene>
<feature type="transmembrane region" description="Helical" evidence="1">
    <location>
        <begin position="51"/>
        <end position="69"/>
    </location>
</feature>
<dbReference type="HOGENOM" id="CLU_159351_0_0_6"/>
<dbReference type="eggNOG" id="ENOG5032Y7R">
    <property type="taxonomic scope" value="Bacteria"/>
</dbReference>
<evidence type="ECO:0000256" key="1">
    <source>
        <dbReference type="SAM" id="Phobius"/>
    </source>
</evidence>
<proteinExistence type="predicted"/>
<feature type="transmembrane region" description="Helical" evidence="1">
    <location>
        <begin position="75"/>
        <end position="101"/>
    </location>
</feature>
<evidence type="ECO:0000313" key="2">
    <source>
        <dbReference type="EMBL" id="GAD30053.1"/>
    </source>
</evidence>
<dbReference type="EMBL" id="DF196819">
    <property type="protein sequence ID" value="GAD30053.1"/>
    <property type="molecule type" value="Genomic_DNA"/>
</dbReference>
<dbReference type="AlphaFoldDB" id="A0A0U1P6E3"/>
<protein>
    <submittedName>
        <fullName evidence="2">Uncharacterized protein</fullName>
    </submittedName>
</protein>
<accession>A0A0U1P6E3</accession>
<dbReference type="Pfam" id="PF19942">
    <property type="entry name" value="DUF6404"/>
    <property type="match status" value="1"/>
</dbReference>
<organism evidence="2 3">
    <name type="scientific">Photobacterium leiognathi lrivu.4.1</name>
    <dbReference type="NCBI Taxonomy" id="1248232"/>
    <lineage>
        <taxon>Bacteria</taxon>
        <taxon>Pseudomonadati</taxon>
        <taxon>Pseudomonadota</taxon>
        <taxon>Gammaproteobacteria</taxon>
        <taxon>Vibrionales</taxon>
        <taxon>Vibrionaceae</taxon>
        <taxon>Photobacterium</taxon>
    </lineage>
</organism>
<dbReference type="Proteomes" id="UP000030675">
    <property type="component" value="Unassembled WGS sequence"/>
</dbReference>
<dbReference type="InterPro" id="IPR045644">
    <property type="entry name" value="DUF6404"/>
</dbReference>
<keyword evidence="1" id="KW-0472">Membrane</keyword>
<keyword evidence="1" id="KW-1133">Transmembrane helix</keyword>
<name>A0A0U1P6E3_PHOLE</name>
<keyword evidence="1" id="KW-0812">Transmembrane</keyword>
<dbReference type="RefSeq" id="WP_008986845.1">
    <property type="nucleotide sequence ID" value="NZ_DF196819.1"/>
</dbReference>
<evidence type="ECO:0000313" key="3">
    <source>
        <dbReference type="Proteomes" id="UP000030675"/>
    </source>
</evidence>
<reference evidence="3" key="1">
    <citation type="submission" date="2012-12" db="EMBL/GenBank/DDBJ databases">
        <title>Genome Sequence of Photobacterium leiognathi lrivu.4.1.</title>
        <authorList>
            <person name="Urbanczyk H."/>
            <person name="Ogura Y."/>
            <person name="Hayashi T."/>
            <person name="Dunlap P.V."/>
        </authorList>
    </citation>
    <scope>NUCLEOTIDE SEQUENCE [LARGE SCALE GENOMIC DNA]</scope>
    <source>
        <strain evidence="3">lrivu.4.1</strain>
    </source>
</reference>
<sequence>MQFEQQITLAQQELNRCGIQSSNSHPISFHLLHWGGIKMPLPHYCSFKTNIAVFTAWYSLLFVIIFFIAELLSNSSIAVISAIITSLFAGITAGVSMAAYYHYSAKRHALTPWQQLA</sequence>